<comment type="catalytic activity">
    <reaction evidence="8">
        <text>D-xylose(out) + ATP + H2O = D-xylose(in) + ADP + phosphate + H(+)</text>
        <dbReference type="Rhea" id="RHEA:29899"/>
        <dbReference type="ChEBI" id="CHEBI:15377"/>
        <dbReference type="ChEBI" id="CHEBI:15378"/>
        <dbReference type="ChEBI" id="CHEBI:30616"/>
        <dbReference type="ChEBI" id="CHEBI:43474"/>
        <dbReference type="ChEBI" id="CHEBI:53455"/>
        <dbReference type="ChEBI" id="CHEBI:456216"/>
        <dbReference type="EC" id="7.5.2.13"/>
    </reaction>
    <physiologicalReaction direction="left-to-right" evidence="8">
        <dbReference type="Rhea" id="RHEA:29900"/>
    </physiologicalReaction>
</comment>
<protein>
    <recommendedName>
        <fullName evidence="13">ABC-type D-xylose/L-arabinose transporter</fullName>
        <ecNumber evidence="13">7.5.2.13</ecNumber>
    </recommendedName>
</protein>
<comment type="function">
    <text evidence="10">Part of the ABC transporter complex XacGHIJK involved in the uptake of xylose and arabinose. Responsible for energy coupling to the transport system.</text>
</comment>
<dbReference type="InterPro" id="IPR040582">
    <property type="entry name" value="OB_MalK-like"/>
</dbReference>
<evidence type="ECO:0000256" key="3">
    <source>
        <dbReference type="ARBA" id="ARBA00022475"/>
    </source>
</evidence>
<dbReference type="InterPro" id="IPR047641">
    <property type="entry name" value="ABC_transpr_MalK/UgpC-like"/>
</dbReference>
<dbReference type="GO" id="GO:0016887">
    <property type="term" value="F:ATP hydrolysis activity"/>
    <property type="evidence" value="ECO:0007669"/>
    <property type="project" value="InterPro"/>
</dbReference>
<keyword evidence="3" id="KW-1003">Cell membrane</keyword>
<evidence type="ECO:0000256" key="5">
    <source>
        <dbReference type="ARBA" id="ARBA00022840"/>
    </source>
</evidence>
<evidence type="ECO:0000256" key="11">
    <source>
        <dbReference type="ARBA" id="ARBA00061029"/>
    </source>
</evidence>
<dbReference type="CDD" id="cd03301">
    <property type="entry name" value="ABC_MalK_N"/>
    <property type="match status" value="1"/>
</dbReference>
<keyword evidence="6" id="KW-1278">Translocase</keyword>
<dbReference type="PROSITE" id="PS00211">
    <property type="entry name" value="ABC_TRANSPORTER_1"/>
    <property type="match status" value="1"/>
</dbReference>
<sequence length="385" mass="42690">MVNVTYDSVEKRYGNTIAVEDIDLTVEDGEFAILLGPSGCGKTTTLRCLAGLTEPTSGTIKLGDYDVTDVHPKNRNAAMVFQNFALYPHMTVRENIGYPLKVEGVDGDVRAERVQEVAEMLEIPELLDRDIDNLSGGQQQRVALGRAIIRRPSVFLMDEPLANLDAKLKLSMRSRIKVLQRELGITTLYVTHDQEEAMSLGDKLIVMNDGHIQQIGTPDEVYHEPENRFVAGFIGSPSMNFVDVTIDDSGTIRPMNAAEGFEYRLEPNVADRYVDHEELTLGIRPQYFTAHTEPVDNAIRGQVKVTEPQGDDQIIDVLVGDEDGDHVELTVKAPSTVEAMRNEAIWLTVDDPLVHGFDSRTGERLAEGNVARTKATERHAESTSD</sequence>
<accession>A0A8J8KDM5</accession>
<evidence type="ECO:0000256" key="8">
    <source>
        <dbReference type="ARBA" id="ARBA00050355"/>
    </source>
</evidence>
<keyword evidence="7" id="KW-0472">Membrane</keyword>
<dbReference type="EC" id="7.5.2.13" evidence="13"/>
<dbReference type="InterPro" id="IPR008995">
    <property type="entry name" value="Mo/tungstate-bd_C_term_dom"/>
</dbReference>
<dbReference type="InterPro" id="IPR015855">
    <property type="entry name" value="ABC_transpr_MalK-like"/>
</dbReference>
<dbReference type="Pfam" id="PF17912">
    <property type="entry name" value="OB_MalK"/>
    <property type="match status" value="1"/>
</dbReference>
<name>A0A8J8KDM5_9EURY</name>
<comment type="catalytic activity">
    <reaction evidence="9">
        <text>L-arabinose(out) + ATP + H2O = L-arabinose(in) + ADP + phosphate + H(+)</text>
        <dbReference type="Rhea" id="RHEA:30007"/>
        <dbReference type="ChEBI" id="CHEBI:15377"/>
        <dbReference type="ChEBI" id="CHEBI:15378"/>
        <dbReference type="ChEBI" id="CHEBI:17535"/>
        <dbReference type="ChEBI" id="CHEBI:30616"/>
        <dbReference type="ChEBI" id="CHEBI:43474"/>
        <dbReference type="ChEBI" id="CHEBI:456216"/>
        <dbReference type="EC" id="7.5.2.13"/>
    </reaction>
    <physiologicalReaction direction="left-to-right" evidence="9">
        <dbReference type="Rhea" id="RHEA:30008"/>
    </physiologicalReaction>
</comment>
<dbReference type="AlphaFoldDB" id="A0A8J8KDM5"/>
<dbReference type="RefSeq" id="WP_174703340.1">
    <property type="nucleotide sequence ID" value="NZ_JABURA010000003.1"/>
</dbReference>
<dbReference type="PROSITE" id="PS50893">
    <property type="entry name" value="ABC_TRANSPORTER_2"/>
    <property type="match status" value="1"/>
</dbReference>
<dbReference type="Pfam" id="PF00005">
    <property type="entry name" value="ABC_tran"/>
    <property type="match status" value="1"/>
</dbReference>
<reference evidence="15" key="1">
    <citation type="submission" date="2020-06" db="EMBL/GenBank/DDBJ databases">
        <title>Haloterrigena sp. nov., an extremely halophilic archaeon isolated from a saline sediment.</title>
        <authorList>
            <person name="Liu B.-B."/>
        </authorList>
    </citation>
    <scope>NUCLEOTIDE SEQUENCE</scope>
    <source>
        <strain evidence="15">SYSU A121-1</strain>
    </source>
</reference>
<dbReference type="InterPro" id="IPR017871">
    <property type="entry name" value="ABC_transporter-like_CS"/>
</dbReference>
<evidence type="ECO:0000313" key="16">
    <source>
        <dbReference type="Proteomes" id="UP000728647"/>
    </source>
</evidence>
<feature type="domain" description="ABC transporter" evidence="14">
    <location>
        <begin position="4"/>
        <end position="234"/>
    </location>
</feature>
<dbReference type="Proteomes" id="UP000728647">
    <property type="component" value="Unassembled WGS sequence"/>
</dbReference>
<dbReference type="InterPro" id="IPR003439">
    <property type="entry name" value="ABC_transporter-like_ATP-bd"/>
</dbReference>
<evidence type="ECO:0000313" key="15">
    <source>
        <dbReference type="EMBL" id="NUB93685.1"/>
    </source>
</evidence>
<evidence type="ECO:0000256" key="6">
    <source>
        <dbReference type="ARBA" id="ARBA00022967"/>
    </source>
</evidence>
<evidence type="ECO:0000256" key="12">
    <source>
        <dbReference type="ARBA" id="ARBA00065962"/>
    </source>
</evidence>
<evidence type="ECO:0000256" key="13">
    <source>
        <dbReference type="ARBA" id="ARBA00066315"/>
    </source>
</evidence>
<evidence type="ECO:0000256" key="4">
    <source>
        <dbReference type="ARBA" id="ARBA00022741"/>
    </source>
</evidence>
<dbReference type="PANTHER" id="PTHR43875:SF15">
    <property type="entry name" value="TREHALOSE IMPORT ATP-BINDING PROTEIN SUGC"/>
    <property type="match status" value="1"/>
</dbReference>
<gene>
    <name evidence="15" type="ORF">HT576_22150</name>
</gene>
<evidence type="ECO:0000259" key="14">
    <source>
        <dbReference type="PROSITE" id="PS50893"/>
    </source>
</evidence>
<dbReference type="EMBL" id="JABURA010000003">
    <property type="protein sequence ID" value="NUB93685.1"/>
    <property type="molecule type" value="Genomic_DNA"/>
</dbReference>
<proteinExistence type="inferred from homology"/>
<dbReference type="InterPro" id="IPR027417">
    <property type="entry name" value="P-loop_NTPase"/>
</dbReference>
<dbReference type="GO" id="GO:0008643">
    <property type="term" value="P:carbohydrate transport"/>
    <property type="evidence" value="ECO:0007669"/>
    <property type="project" value="InterPro"/>
</dbReference>
<keyword evidence="2" id="KW-0813">Transport</keyword>
<dbReference type="GO" id="GO:0005524">
    <property type="term" value="F:ATP binding"/>
    <property type="evidence" value="ECO:0007669"/>
    <property type="project" value="UniProtKB-KW"/>
</dbReference>
<keyword evidence="4" id="KW-0547">Nucleotide-binding</keyword>
<dbReference type="InterPro" id="IPR012340">
    <property type="entry name" value="NA-bd_OB-fold"/>
</dbReference>
<evidence type="ECO:0000256" key="2">
    <source>
        <dbReference type="ARBA" id="ARBA00022448"/>
    </source>
</evidence>
<comment type="subunit">
    <text evidence="12">The complex is composed of two ATP-binding proteins (XacJ and XacK), two transmembrane proteins (XacH and XacI) and a solute-binding protein (XacG).</text>
</comment>
<dbReference type="GO" id="GO:0055052">
    <property type="term" value="C:ATP-binding cassette (ABC) transporter complex, substrate-binding subunit-containing"/>
    <property type="evidence" value="ECO:0007669"/>
    <property type="project" value="TreeGrafter"/>
</dbReference>
<keyword evidence="5 15" id="KW-0067">ATP-binding</keyword>
<evidence type="ECO:0000256" key="9">
    <source>
        <dbReference type="ARBA" id="ARBA00051890"/>
    </source>
</evidence>
<comment type="subcellular location">
    <subcellularLocation>
        <location evidence="1">Cell membrane</location>
        <topology evidence="1">Peripheral membrane protein</topology>
    </subcellularLocation>
</comment>
<dbReference type="FunFam" id="3.40.50.300:FF:000042">
    <property type="entry name" value="Maltose/maltodextrin ABC transporter, ATP-binding protein"/>
    <property type="match status" value="1"/>
</dbReference>
<dbReference type="SUPFAM" id="SSF52540">
    <property type="entry name" value="P-loop containing nucleoside triphosphate hydrolases"/>
    <property type="match status" value="1"/>
</dbReference>
<dbReference type="GO" id="GO:0140359">
    <property type="term" value="F:ABC-type transporter activity"/>
    <property type="evidence" value="ECO:0007669"/>
    <property type="project" value="InterPro"/>
</dbReference>
<dbReference type="Gene3D" id="3.40.50.300">
    <property type="entry name" value="P-loop containing nucleotide triphosphate hydrolases"/>
    <property type="match status" value="1"/>
</dbReference>
<evidence type="ECO:0000256" key="10">
    <source>
        <dbReference type="ARBA" id="ARBA00053454"/>
    </source>
</evidence>
<dbReference type="Gene3D" id="2.40.50.100">
    <property type="match status" value="1"/>
</dbReference>
<dbReference type="PANTHER" id="PTHR43875">
    <property type="entry name" value="MALTODEXTRIN IMPORT ATP-BINDING PROTEIN MSMX"/>
    <property type="match status" value="1"/>
</dbReference>
<dbReference type="Gene3D" id="2.40.50.140">
    <property type="entry name" value="Nucleic acid-binding proteins"/>
    <property type="match status" value="1"/>
</dbReference>
<comment type="similarity">
    <text evidence="11">Belongs to the ABC transporter superfamily. Carbohydrate uptake transporter-1 (CUT1) (TC 3.A.1.1) family.</text>
</comment>
<dbReference type="SUPFAM" id="SSF50331">
    <property type="entry name" value="MOP-like"/>
    <property type="match status" value="1"/>
</dbReference>
<dbReference type="SMART" id="SM00382">
    <property type="entry name" value="AAA"/>
    <property type="match status" value="1"/>
</dbReference>
<dbReference type="OrthoDB" id="18368at2157"/>
<comment type="caution">
    <text evidence="15">The sequence shown here is derived from an EMBL/GenBank/DDBJ whole genome shotgun (WGS) entry which is preliminary data.</text>
</comment>
<dbReference type="InterPro" id="IPR003593">
    <property type="entry name" value="AAA+_ATPase"/>
</dbReference>
<organism evidence="15 16">
    <name type="scientific">Haloterrigena gelatinilytica</name>
    <dbReference type="NCBI Taxonomy" id="2741724"/>
    <lineage>
        <taxon>Archaea</taxon>
        <taxon>Methanobacteriati</taxon>
        <taxon>Methanobacteriota</taxon>
        <taxon>Stenosarchaea group</taxon>
        <taxon>Halobacteria</taxon>
        <taxon>Halobacteriales</taxon>
        <taxon>Natrialbaceae</taxon>
        <taxon>Haloterrigena</taxon>
    </lineage>
</organism>
<evidence type="ECO:0000256" key="1">
    <source>
        <dbReference type="ARBA" id="ARBA00004202"/>
    </source>
</evidence>
<evidence type="ECO:0000256" key="7">
    <source>
        <dbReference type="ARBA" id="ARBA00023136"/>
    </source>
</evidence>